<comment type="caution">
    <text evidence="3">The sequence shown here is derived from an EMBL/GenBank/DDBJ whole genome shotgun (WGS) entry which is preliminary data.</text>
</comment>
<evidence type="ECO:0000259" key="1">
    <source>
        <dbReference type="Pfam" id="PF09951"/>
    </source>
</evidence>
<dbReference type="Proteomes" id="UP001548189">
    <property type="component" value="Unassembled WGS sequence"/>
</dbReference>
<name>A0ABV2C038_9GAMM</name>
<gene>
    <name evidence="3" type="ORF">ABVT43_20540</name>
</gene>
<dbReference type="PANTHER" id="PTHR38743:SF2">
    <property type="entry name" value="DUF2185 DOMAIN-CONTAINING PROTEIN"/>
    <property type="match status" value="1"/>
</dbReference>
<feature type="domain" description="Immunity protein Imm33" evidence="1">
    <location>
        <begin position="116"/>
        <end position="202"/>
    </location>
</feature>
<sequence length="205" mass="23955">MQKTWELEDVTKIAKSAPYTFYIPSNAVLKSLSVGNIVKLMFSCDVENDKGWSAERMWVIITKKEGSKYTGTLDNDPYYIPDLKYQDVIEFDEKNIMQTDIEDSAPDLVEKYLPRCYVTSEVLNDLKPVGQLYREQPEESEENYSGWNIFSGEKTEEYLNDSENWNYVSLGAVLNKCSRFIDVLDLEDYENEYVWSEKTQSYKKI</sequence>
<dbReference type="RefSeq" id="WP_353898114.1">
    <property type="nucleotide sequence ID" value="NZ_JBEVCJ010000093.1"/>
</dbReference>
<evidence type="ECO:0000259" key="2">
    <source>
        <dbReference type="Pfam" id="PF10077"/>
    </source>
</evidence>
<reference evidence="3 4" key="1">
    <citation type="submission" date="2024-06" db="EMBL/GenBank/DDBJ databases">
        <authorList>
            <person name="Li F."/>
        </authorList>
    </citation>
    <scope>NUCLEOTIDE SEQUENCE [LARGE SCALE GENOMIC DNA]</scope>
    <source>
        <strain evidence="3 4">GXAS 311</strain>
    </source>
</reference>
<dbReference type="Pfam" id="PF09951">
    <property type="entry name" value="Imm33"/>
    <property type="match status" value="1"/>
</dbReference>
<proteinExistence type="predicted"/>
<dbReference type="PANTHER" id="PTHR38743">
    <property type="entry name" value="SIMILAR TO GLYOXYLASE I FAMILY PROTEIN"/>
    <property type="match status" value="1"/>
</dbReference>
<organism evidence="3 4">
    <name type="scientific">Aliikangiella maris</name>
    <dbReference type="NCBI Taxonomy" id="3162458"/>
    <lineage>
        <taxon>Bacteria</taxon>
        <taxon>Pseudomonadati</taxon>
        <taxon>Pseudomonadota</taxon>
        <taxon>Gammaproteobacteria</taxon>
        <taxon>Oceanospirillales</taxon>
        <taxon>Pleioneaceae</taxon>
        <taxon>Aliikangiella</taxon>
    </lineage>
</organism>
<evidence type="ECO:0000313" key="4">
    <source>
        <dbReference type="Proteomes" id="UP001548189"/>
    </source>
</evidence>
<keyword evidence="4" id="KW-1185">Reference proteome</keyword>
<dbReference type="EMBL" id="JBEVCJ010000093">
    <property type="protein sequence ID" value="MET1257531.1"/>
    <property type="molecule type" value="Genomic_DNA"/>
</dbReference>
<evidence type="ECO:0000313" key="3">
    <source>
        <dbReference type="EMBL" id="MET1257531.1"/>
    </source>
</evidence>
<feature type="domain" description="DUF2314" evidence="2">
    <location>
        <begin position="36"/>
        <end position="97"/>
    </location>
</feature>
<protein>
    <submittedName>
        <fullName evidence="3">DUF2185 domain-containing protein</fullName>
    </submittedName>
</protein>
<dbReference type="InterPro" id="IPR018689">
    <property type="entry name" value="Imm33_dom"/>
</dbReference>
<dbReference type="InterPro" id="IPR018756">
    <property type="entry name" value="DUF2314"/>
</dbReference>
<dbReference type="Pfam" id="PF10077">
    <property type="entry name" value="DUF2314"/>
    <property type="match status" value="1"/>
</dbReference>
<accession>A0ABV2C038</accession>